<proteinExistence type="predicted"/>
<name>A0AAN6S0A0_9PEZI</name>
<feature type="compositionally biased region" description="Low complexity" evidence="1">
    <location>
        <begin position="216"/>
        <end position="226"/>
    </location>
</feature>
<dbReference type="Pfam" id="PF20516">
    <property type="entry name" value="PDDEXK_12"/>
    <property type="match status" value="1"/>
</dbReference>
<feature type="region of interest" description="Disordered" evidence="1">
    <location>
        <begin position="128"/>
        <end position="241"/>
    </location>
</feature>
<dbReference type="AlphaFoldDB" id="A0AAN6S0A0"/>
<feature type="compositionally biased region" description="Low complexity" evidence="1">
    <location>
        <begin position="133"/>
        <end position="154"/>
    </location>
</feature>
<evidence type="ECO:0000256" key="1">
    <source>
        <dbReference type="SAM" id="MobiDB-lite"/>
    </source>
</evidence>
<reference evidence="4" key="1">
    <citation type="journal article" date="2023" name="Mol. Phylogenet. Evol.">
        <title>Genome-scale phylogeny and comparative genomics of the fungal order Sordariales.</title>
        <authorList>
            <person name="Hensen N."/>
            <person name="Bonometti L."/>
            <person name="Westerberg I."/>
            <person name="Brannstrom I.O."/>
            <person name="Guillou S."/>
            <person name="Cros-Aarteil S."/>
            <person name="Calhoun S."/>
            <person name="Haridas S."/>
            <person name="Kuo A."/>
            <person name="Mondo S."/>
            <person name="Pangilinan J."/>
            <person name="Riley R."/>
            <person name="LaButti K."/>
            <person name="Andreopoulos B."/>
            <person name="Lipzen A."/>
            <person name="Chen C."/>
            <person name="Yan M."/>
            <person name="Daum C."/>
            <person name="Ng V."/>
            <person name="Clum A."/>
            <person name="Steindorff A."/>
            <person name="Ohm R.A."/>
            <person name="Martin F."/>
            <person name="Silar P."/>
            <person name="Natvig D.O."/>
            <person name="Lalanne C."/>
            <person name="Gautier V."/>
            <person name="Ament-Velasquez S.L."/>
            <person name="Kruys A."/>
            <person name="Hutchinson M.I."/>
            <person name="Powell A.J."/>
            <person name="Barry K."/>
            <person name="Miller A.N."/>
            <person name="Grigoriev I.V."/>
            <person name="Debuchy R."/>
            <person name="Gladieux P."/>
            <person name="Hiltunen Thoren M."/>
            <person name="Johannesson H."/>
        </authorList>
    </citation>
    <scope>NUCLEOTIDE SEQUENCE [LARGE SCALE GENOMIC DNA]</scope>
    <source>
        <strain evidence="4">CBS 340.73</strain>
    </source>
</reference>
<feature type="compositionally biased region" description="Basic and acidic residues" evidence="1">
    <location>
        <begin position="173"/>
        <end position="200"/>
    </location>
</feature>
<feature type="domain" description="PD-(D/E)XK nuclease-like" evidence="2">
    <location>
        <begin position="302"/>
        <end position="523"/>
    </location>
</feature>
<dbReference type="Proteomes" id="UP001303473">
    <property type="component" value="Unassembled WGS sequence"/>
</dbReference>
<evidence type="ECO:0000259" key="2">
    <source>
        <dbReference type="Pfam" id="PF20516"/>
    </source>
</evidence>
<evidence type="ECO:0000313" key="3">
    <source>
        <dbReference type="EMBL" id="KAK3935719.1"/>
    </source>
</evidence>
<sequence length="534" mass="60504">MFFNSQMSDDEIRDKVISLVPTEDDISRLCRRWPGLEIIQQQGKRRSWIWMCGIEFESQRNRRWVCMICMRKSRAVPASFSTGGTQNIERHLWNSHRTWDPSGRRQEPDTAKVKTVFAAQRDLMQLNWSDGNTAGSSPASTPNTPGATTTTVTGIKKEEDKEDVIVVASMKRRSGEIEGTREDNNRDSKRGRSPNRDWGTKRTYRRGPSPVDRRSSSSAEPLLPSSLSPPKPNPSELPEQQFEECRLSGFEVFKMSQRCWGGIPKGMRDICARIYDFNRGIGVLSPSVKLHLQQHHGSDMPSFADESKLFSTSRDNLGRTPLPQQIVPILESAWECWRNDHSEISWSFEVHKPLLALALRADDCARFTSPCNFIACLFIDARAAKDSEAANAIDSKALGMPWLNINHTPIFAVRHRPLTVSIVIESCTTAIRGDDVASERVRAWHAAHRMFLAQAGARLSRLPLLPVIIVQGHKWSFAATTLEGSKVTFWNKFPIGSTDSTLGIYQIIAAIQYMRQWSLEVYWPFFREEVLGLV</sequence>
<dbReference type="EMBL" id="MU853910">
    <property type="protein sequence ID" value="KAK3935719.1"/>
    <property type="molecule type" value="Genomic_DNA"/>
</dbReference>
<comment type="caution">
    <text evidence="3">The sequence shown here is derived from an EMBL/GenBank/DDBJ whole genome shotgun (WGS) entry which is preliminary data.</text>
</comment>
<dbReference type="InterPro" id="IPR046797">
    <property type="entry name" value="PDDEXK_12"/>
</dbReference>
<evidence type="ECO:0000313" key="4">
    <source>
        <dbReference type="Proteomes" id="UP001303473"/>
    </source>
</evidence>
<keyword evidence="4" id="KW-1185">Reference proteome</keyword>
<accession>A0AAN6S0A0</accession>
<gene>
    <name evidence="3" type="ORF">QBC46DRAFT_346324</name>
</gene>
<protein>
    <recommendedName>
        <fullName evidence="2">PD-(D/E)XK nuclease-like domain-containing protein</fullName>
    </recommendedName>
</protein>
<organism evidence="3 4">
    <name type="scientific">Diplogelasinospora grovesii</name>
    <dbReference type="NCBI Taxonomy" id="303347"/>
    <lineage>
        <taxon>Eukaryota</taxon>
        <taxon>Fungi</taxon>
        <taxon>Dikarya</taxon>
        <taxon>Ascomycota</taxon>
        <taxon>Pezizomycotina</taxon>
        <taxon>Sordariomycetes</taxon>
        <taxon>Sordariomycetidae</taxon>
        <taxon>Sordariales</taxon>
        <taxon>Diplogelasinosporaceae</taxon>
        <taxon>Diplogelasinospora</taxon>
    </lineage>
</organism>